<reference evidence="1" key="1">
    <citation type="submission" date="2014-11" db="EMBL/GenBank/DDBJ databases">
        <authorList>
            <person name="Amaro Gonzalez C."/>
        </authorList>
    </citation>
    <scope>NUCLEOTIDE SEQUENCE</scope>
</reference>
<evidence type="ECO:0000313" key="1">
    <source>
        <dbReference type="EMBL" id="JAH49448.1"/>
    </source>
</evidence>
<proteinExistence type="predicted"/>
<organism evidence="1">
    <name type="scientific">Anguilla anguilla</name>
    <name type="common">European freshwater eel</name>
    <name type="synonym">Muraena anguilla</name>
    <dbReference type="NCBI Taxonomy" id="7936"/>
    <lineage>
        <taxon>Eukaryota</taxon>
        <taxon>Metazoa</taxon>
        <taxon>Chordata</taxon>
        <taxon>Craniata</taxon>
        <taxon>Vertebrata</taxon>
        <taxon>Euteleostomi</taxon>
        <taxon>Actinopterygii</taxon>
        <taxon>Neopterygii</taxon>
        <taxon>Teleostei</taxon>
        <taxon>Anguilliformes</taxon>
        <taxon>Anguillidae</taxon>
        <taxon>Anguilla</taxon>
    </lineage>
</organism>
<protein>
    <submittedName>
        <fullName evidence="1">Uncharacterized protein</fullName>
    </submittedName>
</protein>
<sequence>MMLNGFHLFLMCCSLHYFHRNKVEALQRLCPFFCQCLE</sequence>
<dbReference type="EMBL" id="GBXM01059129">
    <property type="protein sequence ID" value="JAH49448.1"/>
    <property type="molecule type" value="Transcribed_RNA"/>
</dbReference>
<accession>A0A0E9T9M9</accession>
<dbReference type="AlphaFoldDB" id="A0A0E9T9M9"/>
<name>A0A0E9T9M9_ANGAN</name>
<reference evidence="1" key="2">
    <citation type="journal article" date="2015" name="Fish Shellfish Immunol.">
        <title>Early steps in the European eel (Anguilla anguilla)-Vibrio vulnificus interaction in the gills: Role of the RtxA13 toxin.</title>
        <authorList>
            <person name="Callol A."/>
            <person name="Pajuelo D."/>
            <person name="Ebbesson L."/>
            <person name="Teles M."/>
            <person name="MacKenzie S."/>
            <person name="Amaro C."/>
        </authorList>
    </citation>
    <scope>NUCLEOTIDE SEQUENCE</scope>
</reference>